<evidence type="ECO:0000256" key="3">
    <source>
        <dbReference type="SAM" id="SignalP"/>
    </source>
</evidence>
<feature type="domain" description="MAM" evidence="4">
    <location>
        <begin position="21"/>
        <end position="231"/>
    </location>
</feature>
<name>A0A815JRD8_9BILA</name>
<dbReference type="InterPro" id="IPR000998">
    <property type="entry name" value="MAM_dom"/>
</dbReference>
<evidence type="ECO:0000256" key="1">
    <source>
        <dbReference type="SAM" id="MobiDB-lite"/>
    </source>
</evidence>
<evidence type="ECO:0000313" key="6">
    <source>
        <dbReference type="Proteomes" id="UP000663845"/>
    </source>
</evidence>
<keyword evidence="3" id="KW-0732">Signal</keyword>
<dbReference type="Pfam" id="PF00629">
    <property type="entry name" value="MAM"/>
    <property type="match status" value="1"/>
</dbReference>
<feature type="transmembrane region" description="Helical" evidence="2">
    <location>
        <begin position="479"/>
        <end position="501"/>
    </location>
</feature>
<evidence type="ECO:0000256" key="2">
    <source>
        <dbReference type="SAM" id="Phobius"/>
    </source>
</evidence>
<keyword evidence="2" id="KW-1133">Transmembrane helix</keyword>
<dbReference type="SMART" id="SM00137">
    <property type="entry name" value="MAM"/>
    <property type="match status" value="1"/>
</dbReference>
<feature type="region of interest" description="Disordered" evidence="1">
    <location>
        <begin position="253"/>
        <end position="274"/>
    </location>
</feature>
<gene>
    <name evidence="5" type="ORF">JYZ213_LOCUS36786</name>
</gene>
<dbReference type="Proteomes" id="UP000663845">
    <property type="component" value="Unassembled WGS sequence"/>
</dbReference>
<comment type="caution">
    <text evidence="5">The sequence shown here is derived from an EMBL/GenBank/DDBJ whole genome shotgun (WGS) entry which is preliminary data.</text>
</comment>
<dbReference type="PROSITE" id="PS50060">
    <property type="entry name" value="MAM_2"/>
    <property type="match status" value="1"/>
</dbReference>
<protein>
    <recommendedName>
        <fullName evidence="4">MAM domain-containing protein</fullName>
    </recommendedName>
</protein>
<dbReference type="InterPro" id="IPR013320">
    <property type="entry name" value="ConA-like_dom_sf"/>
</dbReference>
<dbReference type="Gene3D" id="2.60.120.200">
    <property type="match status" value="1"/>
</dbReference>
<keyword evidence="2" id="KW-0812">Transmembrane</keyword>
<reference evidence="5" key="1">
    <citation type="submission" date="2021-02" db="EMBL/GenBank/DDBJ databases">
        <authorList>
            <person name="Nowell W R."/>
        </authorList>
    </citation>
    <scope>NUCLEOTIDE SEQUENCE</scope>
</reference>
<evidence type="ECO:0000259" key="4">
    <source>
        <dbReference type="PROSITE" id="PS50060"/>
    </source>
</evidence>
<dbReference type="EMBL" id="CAJNOG010000921">
    <property type="protein sequence ID" value="CAF1383287.1"/>
    <property type="molecule type" value="Genomic_DNA"/>
</dbReference>
<dbReference type="GO" id="GO:0016020">
    <property type="term" value="C:membrane"/>
    <property type="evidence" value="ECO:0007669"/>
    <property type="project" value="InterPro"/>
</dbReference>
<feature type="signal peptide" evidence="3">
    <location>
        <begin position="1"/>
        <end position="17"/>
    </location>
</feature>
<sequence length="540" mass="56628">MIDVLFLVSSCLIITYAQILYQCNFDTNTITTSCLKQEGLFGLSVSEEIGSAGEQPPTAPLSDVTSSLKPTTNGEPCNLPYQLNSCTWDMYFCNEGYCQTSTDSTSKCSAGKFGYFGFAAVSKVSFTLNTASGGADGTDDQCLIYYYYLPNITGTDLSITVRKQEAEDISETIGVVTNSPYNGWIKRQVSFHTSKGGYKIYFDFERISGPPSPSTIIAVDEISVHQGSCPSEPTTQSTPTISVGTTTSITTITEPDMTTNNSTETISTAQTTDTTVTDSSSMITSVDPITTGITSISTEPITTTATTTATTATSTTTTTTVTTTTTTTSTTTTTTASTTTTATSTSTTTSTATTTTTSTTTTTTTSTTTVITTTTTATTTTTTASTTISTSTITSTPTTIITTTTTTTSTSTQTTTSTTSTSSAAKTTVITMLTTTTIVMTNQPSSITMVTNYTSDLTESTTADSLENTTKKGPSKRTLIIALATGIPAALIIVVVIGVWMKRSAIGGLLSGISHTFTGIYDQSETTVLELSDLQDDHTF</sequence>
<dbReference type="SUPFAM" id="SSF49899">
    <property type="entry name" value="Concanavalin A-like lectins/glucanases"/>
    <property type="match status" value="1"/>
</dbReference>
<keyword evidence="2" id="KW-0472">Membrane</keyword>
<feature type="chain" id="PRO_5032943981" description="MAM domain-containing protein" evidence="3">
    <location>
        <begin position="18"/>
        <end position="540"/>
    </location>
</feature>
<evidence type="ECO:0000313" key="5">
    <source>
        <dbReference type="EMBL" id="CAF1383287.1"/>
    </source>
</evidence>
<dbReference type="AlphaFoldDB" id="A0A815JRD8"/>
<proteinExistence type="predicted"/>
<accession>A0A815JRD8</accession>
<organism evidence="5 6">
    <name type="scientific">Adineta steineri</name>
    <dbReference type="NCBI Taxonomy" id="433720"/>
    <lineage>
        <taxon>Eukaryota</taxon>
        <taxon>Metazoa</taxon>
        <taxon>Spiralia</taxon>
        <taxon>Gnathifera</taxon>
        <taxon>Rotifera</taxon>
        <taxon>Eurotatoria</taxon>
        <taxon>Bdelloidea</taxon>
        <taxon>Adinetida</taxon>
        <taxon>Adinetidae</taxon>
        <taxon>Adineta</taxon>
    </lineage>
</organism>